<dbReference type="Gene3D" id="1.20.920.20">
    <property type="match status" value="1"/>
</dbReference>
<evidence type="ECO:0000256" key="8">
    <source>
        <dbReference type="ARBA" id="ARBA00022741"/>
    </source>
</evidence>
<dbReference type="Proteomes" id="UP000070444">
    <property type="component" value="Unassembled WGS sequence"/>
</dbReference>
<dbReference type="FunFam" id="3.10.490.20:FF:000004">
    <property type="entry name" value="Cytoplasmic dynein heavy chain 2"/>
    <property type="match status" value="1"/>
</dbReference>
<evidence type="ECO:0000256" key="12">
    <source>
        <dbReference type="ARBA" id="ARBA00023175"/>
    </source>
</evidence>
<dbReference type="CDD" id="cd00009">
    <property type="entry name" value="AAA"/>
    <property type="match status" value="2"/>
</dbReference>
<dbReference type="Gene3D" id="1.10.287.2620">
    <property type="match status" value="1"/>
</dbReference>
<dbReference type="Pfam" id="PF12775">
    <property type="entry name" value="AAA_7"/>
    <property type="match status" value="1"/>
</dbReference>
<feature type="coiled-coil region" evidence="15">
    <location>
        <begin position="3435"/>
        <end position="3469"/>
    </location>
</feature>
<evidence type="ECO:0000256" key="14">
    <source>
        <dbReference type="ARBA" id="ARBA00033439"/>
    </source>
</evidence>
<dbReference type="Pfam" id="PF17852">
    <property type="entry name" value="Dynein_AAA_lid"/>
    <property type="match status" value="1"/>
</dbReference>
<feature type="domain" description="AAA+ ATPase" evidence="17">
    <location>
        <begin position="2605"/>
        <end position="2755"/>
    </location>
</feature>
<dbReference type="FunFam" id="3.40.50.300:FF:000517">
    <property type="entry name" value="Cytoplasmic dynein heavy chain 1"/>
    <property type="match status" value="1"/>
</dbReference>
<dbReference type="InterPro" id="IPR024743">
    <property type="entry name" value="Dynein_HC_stalk"/>
</dbReference>
<dbReference type="InterPro" id="IPR041228">
    <property type="entry name" value="Dynein_C"/>
</dbReference>
<keyword evidence="8" id="KW-0547">Nucleotide-binding</keyword>
<dbReference type="Gene3D" id="1.20.1270.280">
    <property type="match status" value="1"/>
</dbReference>
<feature type="region of interest" description="Disordered" evidence="16">
    <location>
        <begin position="4262"/>
        <end position="4281"/>
    </location>
</feature>
<evidence type="ECO:0000256" key="4">
    <source>
        <dbReference type="ARBA" id="ARBA00022197"/>
    </source>
</evidence>
<keyword evidence="5" id="KW-0963">Cytoplasm</keyword>
<reference evidence="18 19" key="1">
    <citation type="journal article" date="2015" name="Genome Biol. Evol.">
        <title>Phylogenomic analyses indicate that early fungi evolved digesting cell walls of algal ancestors of land plants.</title>
        <authorList>
            <person name="Chang Y."/>
            <person name="Wang S."/>
            <person name="Sekimoto S."/>
            <person name="Aerts A.L."/>
            <person name="Choi C."/>
            <person name="Clum A."/>
            <person name="LaButti K.M."/>
            <person name="Lindquist E.A."/>
            <person name="Yee Ngan C."/>
            <person name="Ohm R.A."/>
            <person name="Salamov A.A."/>
            <person name="Grigoriev I.V."/>
            <person name="Spatafora J.W."/>
            <person name="Berbee M.L."/>
        </authorList>
    </citation>
    <scope>NUCLEOTIDE SEQUENCE [LARGE SCALE GENOMIC DNA]</scope>
    <source>
        <strain evidence="18 19">NRRL 28638</strain>
    </source>
</reference>
<dbReference type="GO" id="GO:0008569">
    <property type="term" value="F:minus-end-directed microtubule motor activity"/>
    <property type="evidence" value="ECO:0007669"/>
    <property type="project" value="UniProtKB-ARBA"/>
</dbReference>
<evidence type="ECO:0000256" key="2">
    <source>
        <dbReference type="ARBA" id="ARBA00008887"/>
    </source>
</evidence>
<keyword evidence="9" id="KW-0067">ATP-binding</keyword>
<evidence type="ECO:0000259" key="17">
    <source>
        <dbReference type="SMART" id="SM00382"/>
    </source>
</evidence>
<keyword evidence="11 15" id="KW-0175">Coiled coil</keyword>
<dbReference type="Pfam" id="PF12774">
    <property type="entry name" value="AAA_6"/>
    <property type="match status" value="1"/>
</dbReference>
<dbReference type="SUPFAM" id="SSF52540">
    <property type="entry name" value="P-loop containing nucleoside triphosphate hydrolases"/>
    <property type="match status" value="4"/>
</dbReference>
<dbReference type="GO" id="GO:0005874">
    <property type="term" value="C:microtubule"/>
    <property type="evidence" value="ECO:0007669"/>
    <property type="project" value="UniProtKB-KW"/>
</dbReference>
<dbReference type="GO" id="GO:0051959">
    <property type="term" value="F:dynein light intermediate chain binding"/>
    <property type="evidence" value="ECO:0007669"/>
    <property type="project" value="InterPro"/>
</dbReference>
<dbReference type="FunFam" id="1.20.920.30:FF:000001">
    <property type="entry name" value="Cytoplasmic dynein heavy chain 1"/>
    <property type="match status" value="1"/>
</dbReference>
<dbReference type="EMBL" id="KQ964458">
    <property type="protein sequence ID" value="KXN72177.1"/>
    <property type="molecule type" value="Genomic_DNA"/>
</dbReference>
<dbReference type="InterPro" id="IPR013594">
    <property type="entry name" value="Dynein_heavy_tail"/>
</dbReference>
<dbReference type="Gene3D" id="3.10.490.20">
    <property type="match status" value="1"/>
</dbReference>
<evidence type="ECO:0000256" key="9">
    <source>
        <dbReference type="ARBA" id="ARBA00022840"/>
    </source>
</evidence>
<dbReference type="InterPro" id="IPR042222">
    <property type="entry name" value="Dynein_2_N"/>
</dbReference>
<feature type="domain" description="AAA+ ATPase" evidence="17">
    <location>
        <begin position="2947"/>
        <end position="3113"/>
    </location>
</feature>
<evidence type="ECO:0000256" key="15">
    <source>
        <dbReference type="SAM" id="Coils"/>
    </source>
</evidence>
<keyword evidence="10" id="KW-0243">Dynein</keyword>
<comment type="subunit">
    <text evidence="3">Consists of at least two heavy chains and a number of intermediate and light chains.</text>
</comment>
<dbReference type="Pfam" id="PF12780">
    <property type="entry name" value="AAA_8"/>
    <property type="match status" value="1"/>
</dbReference>
<dbReference type="Pfam" id="PF18198">
    <property type="entry name" value="AAA_lid_11"/>
    <property type="match status" value="1"/>
</dbReference>
<dbReference type="FunFam" id="1.10.8.1220:FF:000002">
    <property type="entry name" value="cytoplasmic dynein 1 heavy chain 1-like"/>
    <property type="match status" value="1"/>
</dbReference>
<dbReference type="InterPro" id="IPR041658">
    <property type="entry name" value="AAA_lid_11"/>
</dbReference>
<dbReference type="Pfam" id="PF12781">
    <property type="entry name" value="AAA_9"/>
    <property type="match status" value="1"/>
</dbReference>
<dbReference type="FunFam" id="3.40.50.300:FF:000122">
    <property type="entry name" value="Cytoplasmic dynein 1 heavy chain"/>
    <property type="match status" value="1"/>
</dbReference>
<dbReference type="Gene3D" id="3.20.180.20">
    <property type="entry name" value="Dynein heavy chain, N-terminal domain 2"/>
    <property type="match status" value="1"/>
</dbReference>
<accession>A0A137PAY1</accession>
<dbReference type="Gene3D" id="1.10.8.720">
    <property type="entry name" value="Region D6 of dynein motor"/>
    <property type="match status" value="1"/>
</dbReference>
<dbReference type="FunFam" id="3.20.180.20:FF:000002">
    <property type="entry name" value="Cytoplasmic dynein heavy chain 1"/>
    <property type="match status" value="1"/>
</dbReference>
<dbReference type="Gene3D" id="1.20.920.30">
    <property type="match status" value="1"/>
</dbReference>
<dbReference type="InterPro" id="IPR026983">
    <property type="entry name" value="DHC"/>
</dbReference>
<dbReference type="PANTHER" id="PTHR46532">
    <property type="entry name" value="MALE FERTILITY FACTOR KL5"/>
    <property type="match status" value="1"/>
</dbReference>
<dbReference type="InterPro" id="IPR041466">
    <property type="entry name" value="Dynein_AAA5_ext"/>
</dbReference>
<dbReference type="InterPro" id="IPR043160">
    <property type="entry name" value="Dynein_C_barrel"/>
</dbReference>
<evidence type="ECO:0000256" key="5">
    <source>
        <dbReference type="ARBA" id="ARBA00022490"/>
    </source>
</evidence>
<evidence type="ECO:0000256" key="1">
    <source>
        <dbReference type="ARBA" id="ARBA00004245"/>
    </source>
</evidence>
<sequence>MEEDNSLPSTPIDNNPPNPVPLTEGDPNILLEFVLNVLPFTLDANPSDLDLSLKVYSDTLDQMHKFCNDAQTHALYIVKQLPSGGISEDGTGYTYSAETELKYSFNHAGTFALIKKSQTIDTSRSIQSQLQFINLPGPANDQANPYEALHSYLHHAVSPFFNAFVSAKTSQDSAAKKEDTSLNTGIPITQKKFAELELSLLHLQQNVDIPEVSLVIHPLVQKAVQECQSKKTKVTVEAIDSDLLSDTTFLNKLQGDVNSWIKEIQKVTKLSRDPTNGSALQEINFWLNMEQALEKIDHQLKSEEIVLTMDILKNAKRFHATVSFMADTGLNEASDRVFKYNQLMKEFPINELLSSPDIEGMCDALVQIFNHLNKKLKISPYPVKRALYFVESISRDFNEQLLKLLNTRRLMYIDYKEFEAIMILIEELFKTWDDMIKEFTTVGRDIIRKRNEKFFLLKFNFAHSKLQERLLFIKNFRHQDDQLQTTIIQVMAQPNSFKRFSNNDITLAEESMSITDLNAVEEVRLAYEIVKHVDVLDVTPEGTETWVAAESSYNEKVSKVENQIISKLRDRLATAKNANEMFRVFSKFNALFVRPKIRGAIQEYQTQLIESVKKDIEALHDKFKLQYRNTEANHMSQLRDIPNVSGTIIWVKQIERQLSQYMKRVEDVLGKGWEQYADGQKLDYESNSFRKKLDTKPICDNWIAEIQQRDLQISGRIFNITRNRAQNNELVLGINFDPQVITLFKETRNLILLGHTIPHSIRNWAKDAKRVYPYAVGLMETVRTYSQVVHRIQSNPQVSTLVSSYYRDVQELIANGINLRWDFLINTYDTHRLSYSLSGGGAAVAESTHFEFVQKFASMVSLLQEKVEAVLSTNSEINSILKKLQSCPYEKHILQDYLNQIQVFIDRLNFESYSNLEAWVKYLNEQVESVFITRLQNALKAWIEEFSSSKKEAALTSQVSDKYISRLRRKLLESQPAEEETAEKIEYKPSLPILIHEILIQNQVMYLEPPIEHAKSTWYSELHSWLSIICYLPKLQGARYDLKTNFIDEDPRNATFIGLLTKIKDNSLYKAYKAIETKTEEVVEYVKIWLQYQSLWDLETDVVYHQLGDDLFKWQQIISEIKKARNTFDNSETNKGFGAIIIDYEQVQSKVNSKYDQWQKEILKEFGSKLGQGMKEFHSAVSKSRVELEQFSIETNTTSETVTFITFVQDLKRKVKKWTSDVDLFRQGQKTLERQRYQFAADWLYVDQVDNEWSAFNEILSRKNSSIQDQVASLQMKIIAEDKVVAQKITDIVAEWDQNKPIQGSIKPDIANNTLSIFEGRLTRLKQEFVQVSQAKEALDLASSSDDRLDPILEELQDLKAVWVALSKVWSTLFEVRDIPWASVVPRKIRQSLDQLLQETNQMPSRMRQYAAFEYIQDTLKSYLKINLLLTDLKSEALRERHWKNLFKLLKVEGKFLFSEMTLGHLWDLDLKKNESIVREVIVVAQGEMALEEFLRQVRETWTGYSLELVNYQNKCRLIKGWDDLMAKCSENLNSLTAMKMSPYYKVFEEEASGWEDKLNRIHVLFFDVWIDVQRQWVYLEGIFTGSADIKHLLPMETSRFQNINTEFLAVMKKVYKAPFILDVLNIPNILKSLERLKDLLSKIQKALGEYLEKERSSFPRFYFVGDEDLLEIIGNSKDVVRIQKHFKKMFAGIANILLNEDTTEILGMASKEGEEVIFKKPVSIKENPRINDWLTLLEKEMKNSLALLLADSVNEIEQIYLATDLDSEAFIQWIDKYPAQLVVLALQHVWTKTVEEALEKSSGDANNMTHFDHPFSLVERGLTVLADAVLTDLHVTKRKKCEHLITELVHQRDVIRLLIKGKVTNSKDFNWLYQMRFYFNPSAEKAVDNLVIRMANANFFYGYEYLGVPDRLVQTPLTDRCYLTLTQALESRLGGSPFGPAGTGKTESVKALGVQLGRFVLVFCCDENFDFQAMGRIFVGLCQVGAWGCFDEFNRLEEKILSAVSQQIQTIQLGLKSLQSNPNTEIDLVGKSVKIHGDTGIFITMNPGYAGRSNLPDNLKKLFRSMAMTKPDRELIAQVMLYSQGFRSAELLASKVVPLFVLCAEQLSPQSHYDFGLRALKSVLVSAGNLKRDRLTKLRQAIESEESPESITSISEGLPEQEILIQSVRETLVPKLVSEDIPLLKSLMSDVFPGVDYCPVDLDKLKDAINEVCKERRLVVEETWLEKVIQLYQIQNIHHGLMMVGPSGSGKSIAWQVLLTALERVEGVEGVPYVIDPKAMSKEALYGSLDPTTREWTDGLFTHILRKILDNVRGENLKRHWIIFDGDVDPEWVENLNSVLDDNRLLTLPNGERLNLPPNVRVMFEVENLQYATLATVSRCGMVWFSEDIVTLPMLFSNYLQTLSTVPLSGEGDDEAIIENSESTSSKMSTQLACVKLLEPFFEEGNLVAKSLNQAAGLTHIMDFTPMRALNTLFSLINKAVRNVVTYNNQHPDFPMTGEHFENYIVRKLILSIVWSFSGDSKLDYRAELGDFVRGITTVDMPVLEAGGSIIDYDVSLNDGEWALWQTRVPTIEIETHTVSQADVVVPTIDTVRHEEVLYSWLSEHKPLLLCGPPGSGKTMTLFSALRKLPDMEVVGLNFSSATTPELIMKTFEQYCEYRKTPNGVLLSPTMLGRWLVVFCDEINLPATDKYGTQRVISFLRQLIEHGGYWRTSDKSWVQLERIQFVGACNPPTDPGRVPLSHRFMRHAPLVMVDYPGEISLNQIYSTFARAMLKVVPELRGHTQALTAAMVDLYLSSQKRFTPDIQAHYIYSPRELTRWMRGIYEAIKPMESLSLEGLVRIWAHEALRLFQDRLVTDEERKWTDDAIDEIALKHFPTLDKEEALTRPILFSNWLSKYYIPVSREELRDYTKARLKVFYEEELDVPLVLFNDVLDHVLRIDRVFRQMQGHLLLIGVSGSGKTTLSRFVAWMNGLSVFQIKAHNKYTGDDFDEDLRTVLRRSGCKGEKICFIMDESNVLDSGFLERMNTLLANAEVPGLFEGDEYSALMTQCKESASKEGLMLDSGDELYKWFTQQVMKNLHVVFTMNPPEGGLASRAATSPALFNRCVLDWFGDWSDQAFFQVGSEFTHNLDLDLQTFECPTEAQIVYSGLSLPASHREIVVNAFVYIHQTLYEINAKLSKRQGRHNHVTPRHYLDFINHYVKLYHEKRDDLEEQQRHLNIGLDKLKDTVVKVEELRKSLAVKKTELEAKNIEANEKLKKMVADQQEAEQKKSETIKIQSELEIKNKAIAERKVIVMEDLAKAEPAVIEAQNSVRNIKKQQLTEVRSMANPPAPVKLCMEAVCILLGHKIDSWKTVQGVLRRDDFISSIENFDTNTKITKPIRDKMNKEYLSNPNFNFETMNRASKACGPLVQWAIAQVNFASILDKVGPLRKEVEELEKSAEDTQIMASKMEKMVAELESSIAIYKDEYAVLISQTQAIKSEMERVKFKVDRSLTLLSSLSSEKERWETSSQAFDTQMATIVGDVLLSAAYMAYGGYFDQQYREILFGKWTSHLIRSSIQFKQDISLTEYLSTADERLSWQADSLPADDLCIENAIMLKRFNRYPLIIDPSGQATAFLANKYKDQKITVTSFLDDAFLKNLESALRFGNPLLIQDVENLDPIINPVLNRELRRTGGRVLIRLGGQDIDFSPSFTLFLSTRDPSVNFPPDVCSRVTFVNFTVTKGSLQVQCLNKVLKSESPETDQKRSDLIKLQGEFRLRLRHLEKSLLQALSESKGNILDDDNVIETLETLKKEAAEVTQKVEETDTIMQEVEAVTAVYTPLAQSCSSLFFVMDQLNLLNHFYQFSLDFFYDIFNHVINRENPNLKGITDQGERLDILTRDLFTETYRRTSLTLLHRDHIVFATLLAQIRIKNTPNQVDDSEYDFLTGGSDVILSKNSETDKFPQGLFTEEKARAIVSLSKVPSFSNIIFHVNNNADAWASFVNDTNGDLNLVPECWESEDNSSPVIDALRKVLVIKCIHPDLIISGAGSFIDTVFGKDFQSENDLNFKHLTLEEISASTPVALCSVPGVKANLHESLSSISPSRFANGPIERVRLHFLLAWLHAVVQERLRYVPLGWSKTYEFNDADLNCGFNTIDIWLDSVAQGRSNLSPDKIPWDALRSLVSQSVYGGKIDNEFDQKLLDSFVKSLFTPKSYEFNFALVDKTKESEALIIPDGTKIDQFVSWVNTLPDIEPPNWLGLPSNAMKFYLLKMVLKMKSISDDDEQDSNQGSTSKDSSSQPAWMRSLQASCESWLASLPEKLDYLPRTPTSAANPLFRVFDRENSIGRKLLKTVRDDLKNLILVCKAEIKQTNHLRQLMDTMVKGLIPNHWKKYKVSSDTSLINWVANFNQRLDQLADINAKGVDINFAKYHVWLGGLFFPEAYITATRQFAAQKHQWSLEELVLQVGLGKDASNDDAFVIQNLKLEGANIDSANNCIELASNAIQTKIPTTTLIWIKKQDTEASTPDNNLHALNLPVYLNHSRSELLFTFDCFGNDNWNRFSQRGVGLTAA</sequence>
<feature type="region of interest" description="Disordered" evidence="16">
    <location>
        <begin position="1"/>
        <end position="23"/>
    </location>
</feature>
<dbReference type="OrthoDB" id="447173at2759"/>
<dbReference type="Gene3D" id="1.10.8.1220">
    <property type="match status" value="1"/>
</dbReference>
<dbReference type="InterPro" id="IPR043157">
    <property type="entry name" value="Dynein_AAA1S"/>
</dbReference>
<dbReference type="InterPro" id="IPR024317">
    <property type="entry name" value="Dynein_heavy_chain_D4_dom"/>
</dbReference>
<feature type="compositionally biased region" description="Polar residues" evidence="16">
    <location>
        <begin position="4268"/>
        <end position="4281"/>
    </location>
</feature>
<dbReference type="OMA" id="NERQMTR"/>
<dbReference type="InterPro" id="IPR013602">
    <property type="entry name" value="Dynein_heavy_linker"/>
</dbReference>
<keyword evidence="7" id="KW-0677">Repeat</keyword>
<feature type="coiled-coil region" evidence="15">
    <location>
        <begin position="3209"/>
        <end position="3271"/>
    </location>
</feature>
<keyword evidence="19" id="KW-1185">Reference proteome</keyword>
<dbReference type="FunFam" id="1.20.920.20:FF:000002">
    <property type="entry name" value="Cytoplasmic dynein 1 heavy chain"/>
    <property type="match status" value="1"/>
</dbReference>
<dbReference type="Pfam" id="PF12777">
    <property type="entry name" value="MT"/>
    <property type="match status" value="1"/>
</dbReference>
<evidence type="ECO:0000313" key="19">
    <source>
        <dbReference type="Proteomes" id="UP000070444"/>
    </source>
</evidence>
<comment type="subcellular location">
    <subcellularLocation>
        <location evidence="1">Cytoplasm</location>
        <location evidence="1">Cytoskeleton</location>
    </subcellularLocation>
</comment>
<dbReference type="Pfam" id="PF18199">
    <property type="entry name" value="Dynein_C"/>
    <property type="match status" value="1"/>
</dbReference>
<dbReference type="Gene3D" id="1.10.8.710">
    <property type="match status" value="1"/>
</dbReference>
<dbReference type="SMART" id="SM00382">
    <property type="entry name" value="AAA"/>
    <property type="match status" value="3"/>
</dbReference>
<dbReference type="InterPro" id="IPR027417">
    <property type="entry name" value="P-loop_NTPase"/>
</dbReference>
<dbReference type="GO" id="GO:0005524">
    <property type="term" value="F:ATP binding"/>
    <property type="evidence" value="ECO:0007669"/>
    <property type="project" value="UniProtKB-KW"/>
</dbReference>
<gene>
    <name evidence="18" type="ORF">CONCODRAFT_84210</name>
</gene>
<dbReference type="Gene3D" id="1.20.58.1120">
    <property type="match status" value="1"/>
</dbReference>
<dbReference type="FunFam" id="1.20.140.100:FF:000002">
    <property type="entry name" value="Cytoplasmic dynein heavy chain 1"/>
    <property type="match status" value="1"/>
</dbReference>
<dbReference type="FunFam" id="1.10.472.130:FF:000002">
    <property type="entry name" value="Cytoplasmic dynein heavy chain 1"/>
    <property type="match status" value="1"/>
</dbReference>
<dbReference type="Gene3D" id="3.40.50.300">
    <property type="entry name" value="P-loop containing nucleotide triphosphate hydrolases"/>
    <property type="match status" value="4"/>
</dbReference>
<organism evidence="18 19">
    <name type="scientific">Conidiobolus coronatus (strain ATCC 28846 / CBS 209.66 / NRRL 28638)</name>
    <name type="common">Delacroixia coronata</name>
    <dbReference type="NCBI Taxonomy" id="796925"/>
    <lineage>
        <taxon>Eukaryota</taxon>
        <taxon>Fungi</taxon>
        <taxon>Fungi incertae sedis</taxon>
        <taxon>Zoopagomycota</taxon>
        <taxon>Entomophthoromycotina</taxon>
        <taxon>Entomophthoromycetes</taxon>
        <taxon>Entomophthorales</taxon>
        <taxon>Ancylistaceae</taxon>
        <taxon>Conidiobolus</taxon>
    </lineage>
</organism>
<keyword evidence="6" id="KW-0493">Microtubule</keyword>
<proteinExistence type="inferred from homology"/>
<dbReference type="Gene3D" id="1.20.140.100">
    <property type="entry name" value="Dynein heavy chain, N-terminal domain 2"/>
    <property type="match status" value="1"/>
</dbReference>
<dbReference type="InterPro" id="IPR003593">
    <property type="entry name" value="AAA+_ATPase"/>
</dbReference>
<protein>
    <recommendedName>
        <fullName evidence="4">Dynein heavy chain, cytoplasmic</fullName>
    </recommendedName>
    <alternativeName>
        <fullName evidence="14">Dynein heavy chain, cytosolic</fullName>
    </alternativeName>
</protein>
<evidence type="ECO:0000256" key="11">
    <source>
        <dbReference type="ARBA" id="ARBA00023054"/>
    </source>
</evidence>
<dbReference type="FunFam" id="1.20.1270.280:FF:000004">
    <property type="entry name" value="Cytoplasmic dynein heavy chain 2"/>
    <property type="match status" value="1"/>
</dbReference>
<dbReference type="FunFam" id="1.20.58.1120:FF:000003">
    <property type="entry name" value="Cytoplasmic dynein heavy chain 1"/>
    <property type="match status" value="1"/>
</dbReference>
<dbReference type="Pfam" id="PF08385">
    <property type="entry name" value="DHC_N1"/>
    <property type="match status" value="1"/>
</dbReference>
<dbReference type="Gene3D" id="1.10.472.130">
    <property type="match status" value="1"/>
</dbReference>
<dbReference type="PANTHER" id="PTHR46532:SF4">
    <property type="entry name" value="AAA+ ATPASE DOMAIN-CONTAINING PROTEIN"/>
    <property type="match status" value="1"/>
</dbReference>
<feature type="compositionally biased region" description="Polar residues" evidence="16">
    <location>
        <begin position="1"/>
        <end position="13"/>
    </location>
</feature>
<dbReference type="Pfam" id="PF08393">
    <property type="entry name" value="DHC_N2"/>
    <property type="match status" value="1"/>
</dbReference>
<dbReference type="FunFam" id="1.10.8.710:FF:000005">
    <property type="entry name" value="Cytoplasmic dynein heavy chain 1"/>
    <property type="match status" value="1"/>
</dbReference>
<dbReference type="GO" id="GO:0045505">
    <property type="term" value="F:dynein intermediate chain binding"/>
    <property type="evidence" value="ECO:0007669"/>
    <property type="project" value="InterPro"/>
</dbReference>
<dbReference type="Pfam" id="PF22597">
    <property type="entry name" value="DYN_lid"/>
    <property type="match status" value="1"/>
</dbReference>
<feature type="domain" description="AAA+ ATPase" evidence="17">
    <location>
        <begin position="1935"/>
        <end position="2073"/>
    </location>
</feature>
<evidence type="ECO:0000256" key="16">
    <source>
        <dbReference type="SAM" id="MobiDB-lite"/>
    </source>
</evidence>
<dbReference type="STRING" id="796925.A0A137PAY1"/>
<evidence type="ECO:0000256" key="13">
    <source>
        <dbReference type="ARBA" id="ARBA00023212"/>
    </source>
</evidence>
<evidence type="ECO:0000256" key="7">
    <source>
        <dbReference type="ARBA" id="ARBA00022737"/>
    </source>
</evidence>
<dbReference type="FunFam" id="1.10.287.2620:FF:000001">
    <property type="entry name" value="Cytoplasmic dynein heavy chain 1"/>
    <property type="match status" value="1"/>
</dbReference>
<comment type="similarity">
    <text evidence="2">Belongs to the dynein heavy chain family.</text>
</comment>
<dbReference type="InterPro" id="IPR035699">
    <property type="entry name" value="AAA_6"/>
</dbReference>
<evidence type="ECO:0000256" key="6">
    <source>
        <dbReference type="ARBA" id="ARBA00022701"/>
    </source>
</evidence>
<evidence type="ECO:0000256" key="3">
    <source>
        <dbReference type="ARBA" id="ARBA00011655"/>
    </source>
</evidence>
<dbReference type="InterPro" id="IPR042219">
    <property type="entry name" value="AAA_lid_11_sf"/>
</dbReference>
<dbReference type="Gene3D" id="6.10.140.1060">
    <property type="match status" value="1"/>
</dbReference>
<dbReference type="FunFam" id="1.10.8.720:FF:000003">
    <property type="entry name" value="Cytoplasmic dynein heavy chain 2"/>
    <property type="match status" value="1"/>
</dbReference>
<keyword evidence="12" id="KW-0505">Motor protein</keyword>
<dbReference type="GO" id="GO:0007018">
    <property type="term" value="P:microtubule-based movement"/>
    <property type="evidence" value="ECO:0007669"/>
    <property type="project" value="InterPro"/>
</dbReference>
<evidence type="ECO:0000256" key="10">
    <source>
        <dbReference type="ARBA" id="ARBA00023017"/>
    </source>
</evidence>
<dbReference type="GO" id="GO:0005858">
    <property type="term" value="C:axonemal dynein complex"/>
    <property type="evidence" value="ECO:0007669"/>
    <property type="project" value="TreeGrafter"/>
</dbReference>
<dbReference type="FunFam" id="3.40.50.300:FF:000071">
    <property type="entry name" value="Cytoplasmic dynein heavy chain 1"/>
    <property type="match status" value="1"/>
</dbReference>
<dbReference type="InterPro" id="IPR035706">
    <property type="entry name" value="AAA_9"/>
</dbReference>
<dbReference type="InterPro" id="IPR042228">
    <property type="entry name" value="Dynein_linker_3"/>
</dbReference>
<evidence type="ECO:0000313" key="18">
    <source>
        <dbReference type="EMBL" id="KXN72177.1"/>
    </source>
</evidence>
<dbReference type="InterPro" id="IPR054354">
    <property type="entry name" value="DYNC2H1-like_lid"/>
</dbReference>
<name>A0A137PAY1_CONC2</name>
<keyword evidence="13" id="KW-0206">Cytoskeleton</keyword>